<accession>A0A857JA41</accession>
<dbReference type="KEGG" id="xyk:GT347_20130"/>
<organism evidence="1 2">
    <name type="scientific">Xylophilus rhododendri</name>
    <dbReference type="NCBI Taxonomy" id="2697032"/>
    <lineage>
        <taxon>Bacteria</taxon>
        <taxon>Pseudomonadati</taxon>
        <taxon>Pseudomonadota</taxon>
        <taxon>Betaproteobacteria</taxon>
        <taxon>Burkholderiales</taxon>
        <taxon>Xylophilus</taxon>
    </lineage>
</organism>
<name>A0A857JA41_9BURK</name>
<keyword evidence="2" id="KW-1185">Reference proteome</keyword>
<dbReference type="EMBL" id="CP047650">
    <property type="protein sequence ID" value="QHJ00084.1"/>
    <property type="molecule type" value="Genomic_DNA"/>
</dbReference>
<dbReference type="Proteomes" id="UP000464787">
    <property type="component" value="Chromosome"/>
</dbReference>
<evidence type="ECO:0000313" key="2">
    <source>
        <dbReference type="Proteomes" id="UP000464787"/>
    </source>
</evidence>
<sequence>MNTEAFIARREVLHLMVTEGGAFAHHIAKAWLTADPANSARLAAAFGDLYAYYAAQLPAEVRP</sequence>
<evidence type="ECO:0000313" key="1">
    <source>
        <dbReference type="EMBL" id="QHJ00084.1"/>
    </source>
</evidence>
<reference evidence="1 2" key="1">
    <citation type="submission" date="2020-01" db="EMBL/GenBank/DDBJ databases">
        <title>Genome sequencing of strain KACC 21265.</title>
        <authorList>
            <person name="Heo J."/>
            <person name="Kim S.-J."/>
            <person name="Kim J.-S."/>
            <person name="Hong S.-B."/>
            <person name="Kwon S.-W."/>
        </authorList>
    </citation>
    <scope>NUCLEOTIDE SEQUENCE [LARGE SCALE GENOMIC DNA]</scope>
    <source>
        <strain evidence="1 2">KACC 21265</strain>
    </source>
</reference>
<gene>
    <name evidence="1" type="ORF">GT347_20130</name>
</gene>
<dbReference type="AlphaFoldDB" id="A0A857JA41"/>
<dbReference type="RefSeq" id="WP_160553894.1">
    <property type="nucleotide sequence ID" value="NZ_CP047650.1"/>
</dbReference>
<proteinExistence type="predicted"/>
<protein>
    <submittedName>
        <fullName evidence="1">Uncharacterized protein</fullName>
    </submittedName>
</protein>